<dbReference type="PANTHER" id="PTHR13707">
    <property type="entry name" value="KETOACID-COENZYME A TRANSFERASE"/>
    <property type="match status" value="1"/>
</dbReference>
<dbReference type="PROSITE" id="PS01273">
    <property type="entry name" value="COA_TRANSF_1"/>
    <property type="match status" value="1"/>
</dbReference>
<evidence type="ECO:0000256" key="2">
    <source>
        <dbReference type="ARBA" id="ARBA00022679"/>
    </source>
</evidence>
<organism evidence="3 4">
    <name type="scientific">Aromatoleum petrolei</name>
    <dbReference type="NCBI Taxonomy" id="76116"/>
    <lineage>
        <taxon>Bacteria</taxon>
        <taxon>Pseudomonadati</taxon>
        <taxon>Pseudomonadota</taxon>
        <taxon>Betaproteobacteria</taxon>
        <taxon>Rhodocyclales</taxon>
        <taxon>Rhodocyclaceae</taxon>
        <taxon>Aromatoleum</taxon>
    </lineage>
</organism>
<accession>A0ABX1MUM9</accession>
<name>A0ABX1MUM9_9RHOO</name>
<dbReference type="GO" id="GO:0047371">
    <property type="term" value="F:butyrate-acetoacetate CoA-transferase activity"/>
    <property type="evidence" value="ECO:0007669"/>
    <property type="project" value="UniProtKB-EC"/>
</dbReference>
<dbReference type="Pfam" id="PF01144">
    <property type="entry name" value="CoA_trans"/>
    <property type="match status" value="1"/>
</dbReference>
<dbReference type="EC" id="2.8.3.9" evidence="3"/>
<dbReference type="InterPro" id="IPR012792">
    <property type="entry name" value="3-oxoacid_CoA-transf_A"/>
</dbReference>
<dbReference type="NCBIfam" id="NF007394">
    <property type="entry name" value="PRK09920.1"/>
    <property type="match status" value="1"/>
</dbReference>
<evidence type="ECO:0000313" key="4">
    <source>
        <dbReference type="Proteomes" id="UP000652074"/>
    </source>
</evidence>
<sequence length="220" mass="23145">MALDKQVDWSDVGPLFHDGMSVMFGGFIGVGTPEGLVSVLREQGRKNLTLIGNDTAAPETGVGPLISDGHVRKVVVSHIGTNPVVGKKMIAGELDVDLVPQGTLAERIRCGGAGLGGVLTPTGVGTVVEEGKAKMVVDGKTFLVELPLRADVAILKAKRADRAGNLVYERAARNFNPIMALAADLVIAEVDEIVEIGEIDPDHVMTPAALVDKIVLARRQ</sequence>
<keyword evidence="4" id="KW-1185">Reference proteome</keyword>
<reference evidence="3 4" key="1">
    <citation type="submission" date="2019-12" db="EMBL/GenBank/DDBJ databases">
        <title>Comparative genomics gives insights into the taxonomy of the Azoarcus-Aromatoleum group and reveals separate origins of nif in the plant-associated Azoarcus and non-plant-associated Aromatoleum sub-groups.</title>
        <authorList>
            <person name="Lafos M."/>
            <person name="Maluk M."/>
            <person name="Batista M."/>
            <person name="Junghare M."/>
            <person name="Carmona M."/>
            <person name="Faoro H."/>
            <person name="Cruz L.M."/>
            <person name="Battistoni F."/>
            <person name="De Souza E."/>
            <person name="Pedrosa F."/>
            <person name="Chen W.-M."/>
            <person name="Poole P.S."/>
            <person name="Dixon R.A."/>
            <person name="James E.K."/>
        </authorList>
    </citation>
    <scope>NUCLEOTIDE SEQUENCE [LARGE SCALE GENOMIC DNA]</scope>
    <source>
        <strain evidence="3 4">ToN1</strain>
    </source>
</reference>
<proteinExistence type="inferred from homology"/>
<dbReference type="Gene3D" id="3.40.1080.10">
    <property type="entry name" value="Glutaconate Coenzyme A-transferase"/>
    <property type="match status" value="1"/>
</dbReference>
<dbReference type="SMART" id="SM00882">
    <property type="entry name" value="CoA_trans"/>
    <property type="match status" value="1"/>
</dbReference>
<dbReference type="NCBIfam" id="TIGR02429">
    <property type="entry name" value="pcaI_scoA_fam"/>
    <property type="match status" value="1"/>
</dbReference>
<dbReference type="PANTHER" id="PTHR13707:SF60">
    <property type="entry name" value="ACETATE COA-TRANSFERASE SUBUNIT ALPHA"/>
    <property type="match status" value="1"/>
</dbReference>
<comment type="similarity">
    <text evidence="1">Belongs to the 3-oxoacid CoA-transferase subunit A family.</text>
</comment>
<dbReference type="Proteomes" id="UP000652074">
    <property type="component" value="Unassembled WGS sequence"/>
</dbReference>
<dbReference type="InterPro" id="IPR004163">
    <property type="entry name" value="CoA_transf_BS"/>
</dbReference>
<comment type="caution">
    <text evidence="3">The sequence shown here is derived from an EMBL/GenBank/DDBJ whole genome shotgun (WGS) entry which is preliminary data.</text>
</comment>
<evidence type="ECO:0000256" key="1">
    <source>
        <dbReference type="ARBA" id="ARBA00005612"/>
    </source>
</evidence>
<dbReference type="RefSeq" id="WP_169208785.1">
    <property type="nucleotide sequence ID" value="NZ_CP059560.1"/>
</dbReference>
<dbReference type="InterPro" id="IPR037171">
    <property type="entry name" value="NagB/RpiA_transferase-like"/>
</dbReference>
<keyword evidence="2 3" id="KW-0808">Transferase</keyword>
<dbReference type="SUPFAM" id="SSF100950">
    <property type="entry name" value="NagB/RpiA/CoA transferase-like"/>
    <property type="match status" value="1"/>
</dbReference>
<dbReference type="EMBL" id="WTVR01000087">
    <property type="protein sequence ID" value="NMF91473.1"/>
    <property type="molecule type" value="Genomic_DNA"/>
</dbReference>
<protein>
    <submittedName>
        <fullName evidence="3">Acetate CoA-transferase subunit alpha</fullName>
        <ecNumber evidence="3">2.8.3.9</ecNumber>
    </submittedName>
</protein>
<gene>
    <name evidence="3" type="primary">atoD</name>
    <name evidence="3" type="ORF">GPA26_23720</name>
</gene>
<evidence type="ECO:0000313" key="3">
    <source>
        <dbReference type="EMBL" id="NMF91473.1"/>
    </source>
</evidence>
<dbReference type="InterPro" id="IPR004165">
    <property type="entry name" value="CoA_trans_fam_I"/>
</dbReference>